<dbReference type="InterPro" id="IPR036188">
    <property type="entry name" value="FAD/NAD-bd_sf"/>
</dbReference>
<gene>
    <name evidence="2" type="ORF">G9H71_08015</name>
</gene>
<reference evidence="2 3" key="1">
    <citation type="submission" date="2020-03" db="EMBL/GenBank/DDBJ databases">
        <title>Two novel Motilibacter sp.</title>
        <authorList>
            <person name="Liu S."/>
        </authorList>
    </citation>
    <scope>NUCLEOTIDE SEQUENCE [LARGE SCALE GENOMIC DNA]</scope>
    <source>
        <strain evidence="2 3">E257</strain>
    </source>
</reference>
<protein>
    <submittedName>
        <fullName evidence="2">NAD(P)/FAD-dependent oxidoreductase</fullName>
    </submittedName>
</protein>
<keyword evidence="1" id="KW-0560">Oxidoreductase</keyword>
<organism evidence="2 3">
    <name type="scientific">Motilibacter deserti</name>
    <dbReference type="NCBI Taxonomy" id="2714956"/>
    <lineage>
        <taxon>Bacteria</taxon>
        <taxon>Bacillati</taxon>
        <taxon>Actinomycetota</taxon>
        <taxon>Actinomycetes</taxon>
        <taxon>Motilibacterales</taxon>
        <taxon>Motilibacteraceae</taxon>
        <taxon>Motilibacter</taxon>
    </lineage>
</organism>
<dbReference type="Proteomes" id="UP000800981">
    <property type="component" value="Unassembled WGS sequence"/>
</dbReference>
<sequence>MTSTGRTQEIDVVVVGAGQAGLSSAYFLLKLGLRPEAELVVLDADAGPGGAWQHRWRSLRMRTVHRIADLPGMELLQPDDDAAAADVVPRYFAAYEARFGLPVHRPVRVSAVREGRDGRLDVVTDAGAWSARAVVNATGTWTRPFWPYYPGRESFRGRQLHTADYRGPAELAGRRVVVVGGGASAVQLLAEVSAVADTAWVTRRPPVWRDAPFDEQAGRAAVALVEEAVRAGRPPASVVSVTGLAMTPAVAAARERGALERLPMFERITPDGVAWADGRTLAADVILWCTGFRAALDHLAPLRLRGAGGGIVMEGTHPAADPRLHLVGYGPSASTIGASRAGRQAARDVMALLGQAGGRAEAHHADGTGMVDALGGAA</sequence>
<proteinExistence type="predicted"/>
<dbReference type="Pfam" id="PF13738">
    <property type="entry name" value="Pyr_redox_3"/>
    <property type="match status" value="1"/>
</dbReference>
<evidence type="ECO:0000313" key="2">
    <source>
        <dbReference type="EMBL" id="NHC13724.1"/>
    </source>
</evidence>
<dbReference type="PRINTS" id="PR00368">
    <property type="entry name" value="FADPNR"/>
</dbReference>
<evidence type="ECO:0000256" key="1">
    <source>
        <dbReference type="ARBA" id="ARBA00023002"/>
    </source>
</evidence>
<dbReference type="PANTHER" id="PTHR43539:SF78">
    <property type="entry name" value="FLAVIN-CONTAINING MONOOXYGENASE"/>
    <property type="match status" value="1"/>
</dbReference>
<name>A0ABX0GVQ6_9ACTN</name>
<dbReference type="RefSeq" id="WP_166280413.1">
    <property type="nucleotide sequence ID" value="NZ_JAANNP010000002.1"/>
</dbReference>
<dbReference type="Gene3D" id="3.50.50.60">
    <property type="entry name" value="FAD/NAD(P)-binding domain"/>
    <property type="match status" value="1"/>
</dbReference>
<dbReference type="EMBL" id="JAANNP010000002">
    <property type="protein sequence ID" value="NHC13724.1"/>
    <property type="molecule type" value="Genomic_DNA"/>
</dbReference>
<comment type="caution">
    <text evidence="2">The sequence shown here is derived from an EMBL/GenBank/DDBJ whole genome shotgun (WGS) entry which is preliminary data.</text>
</comment>
<dbReference type="PRINTS" id="PR00469">
    <property type="entry name" value="PNDRDTASEII"/>
</dbReference>
<accession>A0ABX0GVQ6</accession>
<evidence type="ECO:0000313" key="3">
    <source>
        <dbReference type="Proteomes" id="UP000800981"/>
    </source>
</evidence>
<dbReference type="InterPro" id="IPR050982">
    <property type="entry name" value="Auxin_biosynth/cation_transpt"/>
</dbReference>
<dbReference type="PANTHER" id="PTHR43539">
    <property type="entry name" value="FLAVIN-BINDING MONOOXYGENASE-LIKE PROTEIN (AFU_ORTHOLOGUE AFUA_4G09220)"/>
    <property type="match status" value="1"/>
</dbReference>
<keyword evidence="3" id="KW-1185">Reference proteome</keyword>
<dbReference type="SUPFAM" id="SSF51905">
    <property type="entry name" value="FAD/NAD(P)-binding domain"/>
    <property type="match status" value="2"/>
</dbReference>